<accession>A5FTT8</accession>
<dbReference type="Proteomes" id="UP000000245">
    <property type="component" value="Plasmid pACRY02"/>
</dbReference>
<dbReference type="HOGENOM" id="CLU_2581689_0_0_5"/>
<dbReference type="CDD" id="cd14797">
    <property type="entry name" value="DUF302"/>
    <property type="match status" value="1"/>
</dbReference>
<keyword evidence="2" id="KW-0614">Plasmid</keyword>
<dbReference type="AlphaFoldDB" id="A5FTT8"/>
<geneLocation type="plasmid" evidence="2 3">
    <name>pACRY02</name>
</geneLocation>
<reference evidence="2 3" key="1">
    <citation type="submission" date="2007-05" db="EMBL/GenBank/DDBJ databases">
        <title>Complete sequence of plasmid2 pACRY02 of Acidiphilium cryptum JF-5.</title>
        <authorList>
            <consortium name="US DOE Joint Genome Institute"/>
            <person name="Copeland A."/>
            <person name="Lucas S."/>
            <person name="Lapidus A."/>
            <person name="Barry K."/>
            <person name="Detter J.C."/>
            <person name="Glavina del Rio T."/>
            <person name="Hammon N."/>
            <person name="Israni S."/>
            <person name="Dalin E."/>
            <person name="Tice H."/>
            <person name="Pitluck S."/>
            <person name="Sims D."/>
            <person name="Brettin T."/>
            <person name="Bruce D."/>
            <person name="Han C."/>
            <person name="Schmutz J."/>
            <person name="Larimer F."/>
            <person name="Land M."/>
            <person name="Hauser L."/>
            <person name="Kyrpides N."/>
            <person name="Kim E."/>
            <person name="Magnuson T."/>
            <person name="Richardson P."/>
        </authorList>
    </citation>
    <scope>NUCLEOTIDE SEQUENCE [LARGE SCALE GENOMIC DNA]</scope>
    <source>
        <strain evidence="2 3">JF-5</strain>
        <plasmid evidence="3">Plasmid pACRY02</plasmid>
    </source>
</reference>
<dbReference type="Gene3D" id="3.30.310.70">
    <property type="entry name" value="TT1751-like domain"/>
    <property type="match status" value="1"/>
</dbReference>
<name>A5FTT8_ACICJ</name>
<organism evidence="2 3">
    <name type="scientific">Acidiphilium cryptum (strain JF-5)</name>
    <dbReference type="NCBI Taxonomy" id="349163"/>
    <lineage>
        <taxon>Bacteria</taxon>
        <taxon>Pseudomonadati</taxon>
        <taxon>Pseudomonadota</taxon>
        <taxon>Alphaproteobacteria</taxon>
        <taxon>Acetobacterales</taxon>
        <taxon>Acidocellaceae</taxon>
        <taxon>Acidiphilium</taxon>
    </lineage>
</organism>
<evidence type="ECO:0000313" key="2">
    <source>
        <dbReference type="EMBL" id="ABQ29020.1"/>
    </source>
</evidence>
<dbReference type="EMBL" id="CP000690">
    <property type="protein sequence ID" value="ABQ29020.1"/>
    <property type="molecule type" value="Genomic_DNA"/>
</dbReference>
<evidence type="ECO:0000313" key="3">
    <source>
        <dbReference type="Proteomes" id="UP000000245"/>
    </source>
</evidence>
<keyword evidence="3" id="KW-1185">Reference proteome</keyword>
<dbReference type="KEGG" id="acr:Acry_3413"/>
<dbReference type="InterPro" id="IPR005180">
    <property type="entry name" value="DUF302"/>
</dbReference>
<proteinExistence type="predicted"/>
<dbReference type="SUPFAM" id="SSF103247">
    <property type="entry name" value="TT1751-like"/>
    <property type="match status" value="1"/>
</dbReference>
<gene>
    <name evidence="2" type="ordered locus">Acry_3413</name>
</gene>
<feature type="domain" description="DUF302" evidence="1">
    <location>
        <begin position="1"/>
        <end position="48"/>
    </location>
</feature>
<dbReference type="Pfam" id="PF03625">
    <property type="entry name" value="DUF302"/>
    <property type="match status" value="1"/>
</dbReference>
<dbReference type="InterPro" id="IPR035923">
    <property type="entry name" value="TT1751-like_sf"/>
</dbReference>
<protein>
    <recommendedName>
        <fullName evidence="1">DUF302 domain-containing protein</fullName>
    </recommendedName>
</protein>
<sequence>MPPTTVLAYGHPKGGTPSMLAAPLVALDLPLRVLVRVRDDGQTVIAFHPIGAMLRRSGVPNALADKLDAAQQILLKAVSP</sequence>
<evidence type="ECO:0000259" key="1">
    <source>
        <dbReference type="Pfam" id="PF03625"/>
    </source>
</evidence>